<gene>
    <name evidence="8" type="ORF">UFOPK3609_01726</name>
</gene>
<evidence type="ECO:0000256" key="3">
    <source>
        <dbReference type="ARBA" id="ARBA00022692"/>
    </source>
</evidence>
<dbReference type="AlphaFoldDB" id="A0A6J7I7H6"/>
<evidence type="ECO:0000256" key="2">
    <source>
        <dbReference type="ARBA" id="ARBA00022475"/>
    </source>
</evidence>
<evidence type="ECO:0000313" key="8">
    <source>
        <dbReference type="EMBL" id="CAB4927003.1"/>
    </source>
</evidence>
<feature type="transmembrane region" description="Helical" evidence="6">
    <location>
        <begin position="271"/>
        <end position="292"/>
    </location>
</feature>
<evidence type="ECO:0000256" key="4">
    <source>
        <dbReference type="ARBA" id="ARBA00022989"/>
    </source>
</evidence>
<reference evidence="8" key="1">
    <citation type="submission" date="2020-05" db="EMBL/GenBank/DDBJ databases">
        <authorList>
            <person name="Chiriac C."/>
            <person name="Salcher M."/>
            <person name="Ghai R."/>
            <person name="Kavagutti S V."/>
        </authorList>
    </citation>
    <scope>NUCLEOTIDE SEQUENCE</scope>
</reference>
<dbReference type="EMBL" id="CAFBMQ010000312">
    <property type="protein sequence ID" value="CAB4927003.1"/>
    <property type="molecule type" value="Genomic_DNA"/>
</dbReference>
<evidence type="ECO:0000259" key="7">
    <source>
        <dbReference type="Pfam" id="PF00482"/>
    </source>
</evidence>
<feature type="domain" description="Type II secretion system protein GspF" evidence="7">
    <location>
        <begin position="158"/>
        <end position="285"/>
    </location>
</feature>
<sequence length="293" mass="32295">MTLLALIPGLILGAGVALIVSALIPRQPHLAATLDRLTETTIAMPEAGDDSLQHRVGSWVAQHLPERSWLKVPTTDLRLIQMPLDKYYYDKVLLALVGLLSPLVLGLFAQALGFLPFYIPGLLGLPIAVWLWFSVDQDIRSKANDARAEFTRAVAVYLELVAAERKRGATAARALETSAEVGRSWVFVRIRQELTRARYAGVAPWDALRTLSDEIDVPDLADVAKIVRLSGEEGASIYETLRSRGKTLRHKLLAEEHEKANSASERMQMPLATTLFVYVGIIITPLILNLLAT</sequence>
<keyword evidence="5 6" id="KW-0472">Membrane</keyword>
<keyword evidence="2" id="KW-1003">Cell membrane</keyword>
<dbReference type="Pfam" id="PF00482">
    <property type="entry name" value="T2SSF"/>
    <property type="match status" value="1"/>
</dbReference>
<dbReference type="PANTHER" id="PTHR35007:SF1">
    <property type="entry name" value="PILUS ASSEMBLY PROTEIN"/>
    <property type="match status" value="1"/>
</dbReference>
<keyword evidence="4 6" id="KW-1133">Transmembrane helix</keyword>
<name>A0A6J7I7H6_9ZZZZ</name>
<feature type="transmembrane region" description="Helical" evidence="6">
    <location>
        <begin position="6"/>
        <end position="24"/>
    </location>
</feature>
<accession>A0A6J7I7H6</accession>
<evidence type="ECO:0000256" key="1">
    <source>
        <dbReference type="ARBA" id="ARBA00004651"/>
    </source>
</evidence>
<comment type="subcellular location">
    <subcellularLocation>
        <location evidence="1">Cell membrane</location>
        <topology evidence="1">Multi-pass membrane protein</topology>
    </subcellularLocation>
</comment>
<protein>
    <submittedName>
        <fullName evidence="8">Unannotated protein</fullName>
    </submittedName>
</protein>
<evidence type="ECO:0000256" key="6">
    <source>
        <dbReference type="SAM" id="Phobius"/>
    </source>
</evidence>
<organism evidence="8">
    <name type="scientific">freshwater metagenome</name>
    <dbReference type="NCBI Taxonomy" id="449393"/>
    <lineage>
        <taxon>unclassified sequences</taxon>
        <taxon>metagenomes</taxon>
        <taxon>ecological metagenomes</taxon>
    </lineage>
</organism>
<dbReference type="InterPro" id="IPR018076">
    <property type="entry name" value="T2SS_GspF_dom"/>
</dbReference>
<dbReference type="GO" id="GO:0005886">
    <property type="term" value="C:plasma membrane"/>
    <property type="evidence" value="ECO:0007669"/>
    <property type="project" value="UniProtKB-SubCell"/>
</dbReference>
<keyword evidence="3 6" id="KW-0812">Transmembrane</keyword>
<dbReference type="PANTHER" id="PTHR35007">
    <property type="entry name" value="INTEGRAL MEMBRANE PROTEIN-RELATED"/>
    <property type="match status" value="1"/>
</dbReference>
<proteinExistence type="predicted"/>
<evidence type="ECO:0000256" key="5">
    <source>
        <dbReference type="ARBA" id="ARBA00023136"/>
    </source>
</evidence>
<feature type="transmembrane region" description="Helical" evidence="6">
    <location>
        <begin position="115"/>
        <end position="133"/>
    </location>
</feature>
<feature type="transmembrane region" description="Helical" evidence="6">
    <location>
        <begin position="88"/>
        <end position="109"/>
    </location>
</feature>